<dbReference type="InterPro" id="IPR027417">
    <property type="entry name" value="P-loop_NTPase"/>
</dbReference>
<comment type="caution">
    <text evidence="5">The sequence shown here is derived from an EMBL/GenBank/DDBJ whole genome shotgun (WGS) entry which is preliminary data.</text>
</comment>
<feature type="region of interest" description="Disordered" evidence="2">
    <location>
        <begin position="529"/>
        <end position="564"/>
    </location>
</feature>
<evidence type="ECO:0000259" key="4">
    <source>
        <dbReference type="PROSITE" id="PS50901"/>
    </source>
</evidence>
<organism evidence="5 6">
    <name type="scientific">Streptosporangium amethystogenes subsp. fukuiense</name>
    <dbReference type="NCBI Taxonomy" id="698418"/>
    <lineage>
        <taxon>Bacteria</taxon>
        <taxon>Bacillati</taxon>
        <taxon>Actinomycetota</taxon>
        <taxon>Actinomycetes</taxon>
        <taxon>Streptosporangiales</taxon>
        <taxon>Streptosporangiaceae</taxon>
        <taxon>Streptosporangium</taxon>
    </lineage>
</organism>
<feature type="binding site" evidence="1">
    <location>
        <begin position="270"/>
        <end position="277"/>
    </location>
    <ligand>
        <name>ATP</name>
        <dbReference type="ChEBI" id="CHEBI:30616"/>
    </ligand>
</feature>
<dbReference type="InterPro" id="IPR002543">
    <property type="entry name" value="FtsK_dom"/>
</dbReference>
<feature type="compositionally biased region" description="Pro residues" evidence="2">
    <location>
        <begin position="542"/>
        <end position="555"/>
    </location>
</feature>
<evidence type="ECO:0000256" key="2">
    <source>
        <dbReference type="SAM" id="MobiDB-lite"/>
    </source>
</evidence>
<keyword evidence="1" id="KW-0547">Nucleotide-binding</keyword>
<evidence type="ECO:0000256" key="3">
    <source>
        <dbReference type="SAM" id="Phobius"/>
    </source>
</evidence>
<dbReference type="RefSeq" id="WP_343982158.1">
    <property type="nucleotide sequence ID" value="NZ_BAAAGK010000233.1"/>
</dbReference>
<keyword evidence="6" id="KW-1185">Reference proteome</keyword>
<dbReference type="Proteomes" id="UP001596514">
    <property type="component" value="Unassembled WGS sequence"/>
</dbReference>
<accession>A0ABW2T4M4</accession>
<proteinExistence type="predicted"/>
<protein>
    <recommendedName>
        <fullName evidence="4">FtsK domain-containing protein</fullName>
    </recommendedName>
</protein>
<feature type="transmembrane region" description="Helical" evidence="3">
    <location>
        <begin position="97"/>
        <end position="116"/>
    </location>
</feature>
<dbReference type="EMBL" id="JBHTEE010000001">
    <property type="protein sequence ID" value="MFC7603625.1"/>
    <property type="molecule type" value="Genomic_DNA"/>
</dbReference>
<evidence type="ECO:0000313" key="5">
    <source>
        <dbReference type="EMBL" id="MFC7603625.1"/>
    </source>
</evidence>
<keyword evidence="3" id="KW-0812">Transmembrane</keyword>
<evidence type="ECO:0000256" key="1">
    <source>
        <dbReference type="PROSITE-ProRule" id="PRU00289"/>
    </source>
</evidence>
<evidence type="ECO:0000313" key="6">
    <source>
        <dbReference type="Proteomes" id="UP001596514"/>
    </source>
</evidence>
<feature type="transmembrane region" description="Helical" evidence="3">
    <location>
        <begin position="12"/>
        <end position="35"/>
    </location>
</feature>
<keyword evidence="3" id="KW-0472">Membrane</keyword>
<reference evidence="6" key="1">
    <citation type="journal article" date="2019" name="Int. J. Syst. Evol. Microbiol.">
        <title>The Global Catalogue of Microorganisms (GCM) 10K type strain sequencing project: providing services to taxonomists for standard genome sequencing and annotation.</title>
        <authorList>
            <consortium name="The Broad Institute Genomics Platform"/>
            <consortium name="The Broad Institute Genome Sequencing Center for Infectious Disease"/>
            <person name="Wu L."/>
            <person name="Ma J."/>
        </authorList>
    </citation>
    <scope>NUCLEOTIDE SEQUENCE [LARGE SCALE GENOMIC DNA]</scope>
    <source>
        <strain evidence="6">JCM 10083</strain>
    </source>
</reference>
<name>A0ABW2T4M4_9ACTN</name>
<feature type="domain" description="FtsK" evidence="4">
    <location>
        <begin position="254"/>
        <end position="448"/>
    </location>
</feature>
<dbReference type="Gene3D" id="3.40.50.300">
    <property type="entry name" value="P-loop containing nucleotide triphosphate hydrolases"/>
    <property type="match status" value="1"/>
</dbReference>
<dbReference type="SUPFAM" id="SSF52540">
    <property type="entry name" value="P-loop containing nucleoside triphosphate hydrolases"/>
    <property type="match status" value="1"/>
</dbReference>
<keyword evidence="1" id="KW-0067">ATP-binding</keyword>
<dbReference type="PROSITE" id="PS50901">
    <property type="entry name" value="FTSK"/>
    <property type="match status" value="1"/>
</dbReference>
<gene>
    <name evidence="5" type="ORF">ACFQVD_26275</name>
</gene>
<sequence>MVATKTKPPADWSLTHGPIGGAVNGFLALAALGAAAHAVDIDAWLPAAGTAVSAVGSILHSLDRGAHTPTLLYRLCCALSAGSWLTYTAATTPWTSGAFYALGLGALAAGVLAPWFRIKEPATGAGRTVRAAVVPRRVAQVAADWEQRILAVTRVRVEITDVRTWDSKAGYTLTGLLPLDGTTRQILAGASDQLAAAARLPDGCGVEVAKGPHRGSFVMHVMTVNRLTEDVDWHGDLSARDIHDPAWLGEHRDSSPMTVPLREESVILIGQKGSGKTTLLHGLIWESARCFNGLTAVIDVNGGSLAQPWLHPWLEGETARPAIDWVAADLDEALEMTRILVEMAIDRKTSYRHLKVQHNLSLLPLSADLPSYQLLVDEGGELMSTTSRDPIKNEIRDNIEELLRIGRDAGFNTIISALRAVQDMVSPDVVKQSKVKIGMYCDDEAELAYLFGWNKGADPDELAGPGTGFYRVPGSTVRPFKGGNLRHGDIARAAVTIANNRPDLDAAGIAVGGDFYRDRLQRMRETFSGKAQVALPTQRPRAPQPPAPAEQPTPPARAGGPQLTVLRGGAASWPDPSEIAAAAAAGPVFAGDYDLGTGQGETLTAEQVHDAAPVPELLIQALDVIGEDRRIHSVALARALRLEQAELADLLGALGVRTLPNPFERGGERLRGYERQHLQDAAEAIRRGELQVPPEVADWPAA</sequence>
<keyword evidence="3" id="KW-1133">Transmembrane helix</keyword>
<feature type="transmembrane region" description="Helical" evidence="3">
    <location>
        <begin position="71"/>
        <end position="91"/>
    </location>
</feature>